<evidence type="ECO:0000313" key="4">
    <source>
        <dbReference type="Proteomes" id="UP001596083"/>
    </source>
</evidence>
<dbReference type="InterPro" id="IPR001128">
    <property type="entry name" value="Cyt_P450"/>
</dbReference>
<dbReference type="InterPro" id="IPR017972">
    <property type="entry name" value="Cyt_P450_CS"/>
</dbReference>
<dbReference type="EMBL" id="JBHSPB010000024">
    <property type="protein sequence ID" value="MFC5724170.1"/>
    <property type="molecule type" value="Genomic_DNA"/>
</dbReference>
<accession>A0ABW0ZCV1</accession>
<name>A0ABW0ZCV1_9ACTN</name>
<keyword evidence="2" id="KW-0479">Metal-binding</keyword>
<dbReference type="InterPro" id="IPR036396">
    <property type="entry name" value="Cyt_P450_sf"/>
</dbReference>
<gene>
    <name evidence="3" type="ORF">ACFP1Z_28800</name>
</gene>
<protein>
    <submittedName>
        <fullName evidence="3">Cytochrome P450</fullName>
    </submittedName>
</protein>
<comment type="similarity">
    <text evidence="1 2">Belongs to the cytochrome P450 family.</text>
</comment>
<dbReference type="PANTHER" id="PTHR46696">
    <property type="entry name" value="P450, PUTATIVE (EUROFUNG)-RELATED"/>
    <property type="match status" value="1"/>
</dbReference>
<dbReference type="PRINTS" id="PR00385">
    <property type="entry name" value="P450"/>
</dbReference>
<keyword evidence="2" id="KW-0349">Heme</keyword>
<evidence type="ECO:0000256" key="1">
    <source>
        <dbReference type="ARBA" id="ARBA00010617"/>
    </source>
</evidence>
<evidence type="ECO:0000256" key="2">
    <source>
        <dbReference type="RuleBase" id="RU000461"/>
    </source>
</evidence>
<reference evidence="4" key="1">
    <citation type="journal article" date="2019" name="Int. J. Syst. Evol. Microbiol.">
        <title>The Global Catalogue of Microorganisms (GCM) 10K type strain sequencing project: providing services to taxonomists for standard genome sequencing and annotation.</title>
        <authorList>
            <consortium name="The Broad Institute Genomics Platform"/>
            <consortium name="The Broad Institute Genome Sequencing Center for Infectious Disease"/>
            <person name="Wu L."/>
            <person name="Ma J."/>
        </authorList>
    </citation>
    <scope>NUCLEOTIDE SEQUENCE [LARGE SCALE GENOMIC DNA]</scope>
    <source>
        <strain evidence="4">CGMCC 4.7304</strain>
    </source>
</reference>
<dbReference type="SUPFAM" id="SSF48264">
    <property type="entry name" value="Cytochrome P450"/>
    <property type="match status" value="1"/>
</dbReference>
<sequence>MPDPYPGYRTLHALGGAFRSRLPGKPVVLTHHTQCVTALRDRGFAPDPAMFRPRLPGYWRDGFRPTILRSVLLMHGTAHRAYRPVISQALTPRRVEAMQGTITQVADRLLDDLPAYADQPVDLIAALAMPYAARVAGLLLGLDADMATRAAGLMRPFVTAIEFTTADQRRAIETADDVACTLFSGILDKMASARGHTSGLPHGDDLAIDTASHFGPHRREDAIANLALLFAAGFDSTASAIGLSIATLLNNPAQARLVRDDPQLVPTAVEELLRFEPPVQILHRVATNYSAHPQITPGTVTMIVTAAANRDPQQHPTPDRLDLTRPPVRALTFGAGLHFCPGAGLARLELAVLLPRLLRRFPALRLASAPTFRAPGIGFRGIEHLPVWLSPPCVRSATVGTTQAQPS</sequence>
<dbReference type="PANTHER" id="PTHR46696:SF6">
    <property type="entry name" value="P450, PUTATIVE (EUROFUNG)-RELATED"/>
    <property type="match status" value="1"/>
</dbReference>
<evidence type="ECO:0000313" key="3">
    <source>
        <dbReference type="EMBL" id="MFC5724170.1"/>
    </source>
</evidence>
<dbReference type="PRINTS" id="PR00463">
    <property type="entry name" value="EP450I"/>
</dbReference>
<dbReference type="Gene3D" id="1.10.630.10">
    <property type="entry name" value="Cytochrome P450"/>
    <property type="match status" value="1"/>
</dbReference>
<comment type="caution">
    <text evidence="3">The sequence shown here is derived from an EMBL/GenBank/DDBJ whole genome shotgun (WGS) entry which is preliminary data.</text>
</comment>
<dbReference type="Pfam" id="PF00067">
    <property type="entry name" value="p450"/>
    <property type="match status" value="1"/>
</dbReference>
<keyword evidence="2" id="KW-0560">Oxidoreductase</keyword>
<proteinExistence type="inferred from homology"/>
<keyword evidence="2" id="KW-0408">Iron</keyword>
<organism evidence="3 4">
    <name type="scientific">Streptomyces gamaensis</name>
    <dbReference type="NCBI Taxonomy" id="1763542"/>
    <lineage>
        <taxon>Bacteria</taxon>
        <taxon>Bacillati</taxon>
        <taxon>Actinomycetota</taxon>
        <taxon>Actinomycetes</taxon>
        <taxon>Kitasatosporales</taxon>
        <taxon>Streptomycetaceae</taxon>
        <taxon>Streptomyces</taxon>
    </lineage>
</organism>
<keyword evidence="4" id="KW-1185">Reference proteome</keyword>
<dbReference type="Proteomes" id="UP001596083">
    <property type="component" value="Unassembled WGS sequence"/>
</dbReference>
<keyword evidence="2" id="KW-0503">Monooxygenase</keyword>
<dbReference type="RefSeq" id="WP_390320629.1">
    <property type="nucleotide sequence ID" value="NZ_JBHSPB010000024.1"/>
</dbReference>
<dbReference type="InterPro" id="IPR002401">
    <property type="entry name" value="Cyt_P450_E_grp-I"/>
</dbReference>
<dbReference type="PROSITE" id="PS00086">
    <property type="entry name" value="CYTOCHROME_P450"/>
    <property type="match status" value="1"/>
</dbReference>